<protein>
    <submittedName>
        <fullName evidence="2">Uncharacterized protein</fullName>
    </submittedName>
</protein>
<keyword evidence="3" id="KW-1185">Reference proteome</keyword>
<keyword evidence="1" id="KW-1133">Transmembrane helix</keyword>
<keyword evidence="1" id="KW-0472">Membrane</keyword>
<dbReference type="Proteomes" id="UP000595140">
    <property type="component" value="Unassembled WGS sequence"/>
</dbReference>
<sequence length="82" mass="9510">MAVSDYPPYVPPFGSSIFFDNSSFFHRYFFLLSNTTPSVFFASACTLVKYFRAEIRAFLEHTEEIMSFSGWLLPFCVVHFSL</sequence>
<keyword evidence="1" id="KW-0812">Transmembrane</keyword>
<organism evidence="2 3">
    <name type="scientific">Cuscuta campestris</name>
    <dbReference type="NCBI Taxonomy" id="132261"/>
    <lineage>
        <taxon>Eukaryota</taxon>
        <taxon>Viridiplantae</taxon>
        <taxon>Streptophyta</taxon>
        <taxon>Embryophyta</taxon>
        <taxon>Tracheophyta</taxon>
        <taxon>Spermatophyta</taxon>
        <taxon>Magnoliopsida</taxon>
        <taxon>eudicotyledons</taxon>
        <taxon>Gunneridae</taxon>
        <taxon>Pentapetalae</taxon>
        <taxon>asterids</taxon>
        <taxon>lamiids</taxon>
        <taxon>Solanales</taxon>
        <taxon>Convolvulaceae</taxon>
        <taxon>Cuscuteae</taxon>
        <taxon>Cuscuta</taxon>
        <taxon>Cuscuta subgen. Grammica</taxon>
        <taxon>Cuscuta sect. Cleistogrammica</taxon>
    </lineage>
</organism>
<evidence type="ECO:0000313" key="3">
    <source>
        <dbReference type="Proteomes" id="UP000595140"/>
    </source>
</evidence>
<dbReference type="AlphaFoldDB" id="A0A484NG26"/>
<evidence type="ECO:0000313" key="2">
    <source>
        <dbReference type="EMBL" id="VFR00223.1"/>
    </source>
</evidence>
<name>A0A484NG26_9ASTE</name>
<gene>
    <name evidence="2" type="ORF">CCAM_LOCUS41998</name>
</gene>
<reference evidence="2 3" key="1">
    <citation type="submission" date="2018-04" db="EMBL/GenBank/DDBJ databases">
        <authorList>
            <person name="Vogel A."/>
        </authorList>
    </citation>
    <scope>NUCLEOTIDE SEQUENCE [LARGE SCALE GENOMIC DNA]</scope>
</reference>
<dbReference type="EMBL" id="OOIL02006685">
    <property type="protein sequence ID" value="VFR00223.1"/>
    <property type="molecule type" value="Genomic_DNA"/>
</dbReference>
<evidence type="ECO:0000256" key="1">
    <source>
        <dbReference type="SAM" id="Phobius"/>
    </source>
</evidence>
<proteinExistence type="predicted"/>
<accession>A0A484NG26</accession>
<feature type="transmembrane region" description="Helical" evidence="1">
    <location>
        <begin position="28"/>
        <end position="51"/>
    </location>
</feature>